<protein>
    <submittedName>
        <fullName evidence="1">Uncharacterized protein</fullName>
    </submittedName>
</protein>
<keyword evidence="2" id="KW-1185">Reference proteome</keyword>
<accession>A0A9D4BU59</accession>
<comment type="caution">
    <text evidence="1">The sequence shown here is derived from an EMBL/GenBank/DDBJ whole genome shotgun (WGS) entry which is preliminary data.</text>
</comment>
<dbReference type="EMBL" id="JAIWYP010000014">
    <property type="protein sequence ID" value="KAH3706008.1"/>
    <property type="molecule type" value="Genomic_DNA"/>
</dbReference>
<evidence type="ECO:0000313" key="1">
    <source>
        <dbReference type="EMBL" id="KAH3706008.1"/>
    </source>
</evidence>
<proteinExistence type="predicted"/>
<name>A0A9D4BU59_DREPO</name>
<gene>
    <name evidence="1" type="ORF">DPMN_065387</name>
</gene>
<dbReference type="Proteomes" id="UP000828390">
    <property type="component" value="Unassembled WGS sequence"/>
</dbReference>
<reference evidence="1" key="1">
    <citation type="journal article" date="2019" name="bioRxiv">
        <title>The Genome of the Zebra Mussel, Dreissena polymorpha: A Resource for Invasive Species Research.</title>
        <authorList>
            <person name="McCartney M.A."/>
            <person name="Auch B."/>
            <person name="Kono T."/>
            <person name="Mallez S."/>
            <person name="Zhang Y."/>
            <person name="Obille A."/>
            <person name="Becker A."/>
            <person name="Abrahante J.E."/>
            <person name="Garbe J."/>
            <person name="Badalamenti J.P."/>
            <person name="Herman A."/>
            <person name="Mangelson H."/>
            <person name="Liachko I."/>
            <person name="Sullivan S."/>
            <person name="Sone E.D."/>
            <person name="Koren S."/>
            <person name="Silverstein K.A.T."/>
            <person name="Beckman K.B."/>
            <person name="Gohl D.M."/>
        </authorList>
    </citation>
    <scope>NUCLEOTIDE SEQUENCE</scope>
    <source>
        <strain evidence="1">Duluth1</strain>
        <tissue evidence="1">Whole animal</tissue>
    </source>
</reference>
<evidence type="ECO:0000313" key="2">
    <source>
        <dbReference type="Proteomes" id="UP000828390"/>
    </source>
</evidence>
<dbReference type="AlphaFoldDB" id="A0A9D4BU59"/>
<sequence>MRLLASAKPLALRHPKASVTALYDVRILKHSEKPSTRNRNSAARAAPFEACSQREYPTAPEYCSCEYCTFLFRCGPVSIRKRTLQLADLRVFIYWRTERHLANGKARFGNNRRFRIPYALYGAYRSAFLLR</sequence>
<reference evidence="1" key="2">
    <citation type="submission" date="2020-11" db="EMBL/GenBank/DDBJ databases">
        <authorList>
            <person name="McCartney M.A."/>
            <person name="Auch B."/>
            <person name="Kono T."/>
            <person name="Mallez S."/>
            <person name="Becker A."/>
            <person name="Gohl D.M."/>
            <person name="Silverstein K.A.T."/>
            <person name="Koren S."/>
            <person name="Bechman K.B."/>
            <person name="Herman A."/>
            <person name="Abrahante J.E."/>
            <person name="Garbe J."/>
        </authorList>
    </citation>
    <scope>NUCLEOTIDE SEQUENCE</scope>
    <source>
        <strain evidence="1">Duluth1</strain>
        <tissue evidence="1">Whole animal</tissue>
    </source>
</reference>
<organism evidence="1 2">
    <name type="scientific">Dreissena polymorpha</name>
    <name type="common">Zebra mussel</name>
    <name type="synonym">Mytilus polymorpha</name>
    <dbReference type="NCBI Taxonomy" id="45954"/>
    <lineage>
        <taxon>Eukaryota</taxon>
        <taxon>Metazoa</taxon>
        <taxon>Spiralia</taxon>
        <taxon>Lophotrochozoa</taxon>
        <taxon>Mollusca</taxon>
        <taxon>Bivalvia</taxon>
        <taxon>Autobranchia</taxon>
        <taxon>Heteroconchia</taxon>
        <taxon>Euheterodonta</taxon>
        <taxon>Imparidentia</taxon>
        <taxon>Neoheterodontei</taxon>
        <taxon>Myida</taxon>
        <taxon>Dreissenoidea</taxon>
        <taxon>Dreissenidae</taxon>
        <taxon>Dreissena</taxon>
    </lineage>
</organism>